<proteinExistence type="inferred from homology"/>
<evidence type="ECO:0000256" key="2">
    <source>
        <dbReference type="ARBA" id="ARBA00007165"/>
    </source>
</evidence>
<evidence type="ECO:0000256" key="5">
    <source>
        <dbReference type="ARBA" id="ARBA00023136"/>
    </source>
</evidence>
<keyword evidence="3 6" id="KW-0812">Transmembrane</keyword>
<gene>
    <name evidence="7" type="ORF">RI845_01790</name>
</gene>
<comment type="similarity">
    <text evidence="2 6">Belongs to the SURF1 family.</text>
</comment>
<dbReference type="Pfam" id="PF02104">
    <property type="entry name" value="SURF1"/>
    <property type="match status" value="1"/>
</dbReference>
<keyword evidence="4 6" id="KW-1133">Transmembrane helix</keyword>
<dbReference type="PROSITE" id="PS50895">
    <property type="entry name" value="SURF1"/>
    <property type="match status" value="1"/>
</dbReference>
<feature type="transmembrane region" description="Helical" evidence="6">
    <location>
        <begin position="224"/>
        <end position="243"/>
    </location>
</feature>
<evidence type="ECO:0000313" key="8">
    <source>
        <dbReference type="Proteomes" id="UP001248581"/>
    </source>
</evidence>
<evidence type="ECO:0000256" key="1">
    <source>
        <dbReference type="ARBA" id="ARBA00004370"/>
    </source>
</evidence>
<keyword evidence="5 6" id="KW-0472">Membrane</keyword>
<name>A0ABY9TJ79_9GAMM</name>
<reference evidence="8" key="1">
    <citation type="submission" date="2023-09" db="EMBL/GenBank/DDBJ databases">
        <authorList>
            <person name="Li S."/>
            <person name="Li X."/>
            <person name="Zhang C."/>
            <person name="Zhao Z."/>
        </authorList>
    </citation>
    <scope>NUCLEOTIDE SEQUENCE [LARGE SCALE GENOMIC DNA]</scope>
    <source>
        <strain evidence="8">SQ345</strain>
    </source>
</reference>
<dbReference type="InterPro" id="IPR002994">
    <property type="entry name" value="Surf1/Shy1"/>
</dbReference>
<dbReference type="PANTHER" id="PTHR23427:SF2">
    <property type="entry name" value="SURFEIT LOCUS PROTEIN 1"/>
    <property type="match status" value="1"/>
</dbReference>
<evidence type="ECO:0000256" key="6">
    <source>
        <dbReference type="RuleBase" id="RU363076"/>
    </source>
</evidence>
<evidence type="ECO:0000256" key="4">
    <source>
        <dbReference type="ARBA" id="ARBA00022989"/>
    </source>
</evidence>
<organism evidence="7 8">
    <name type="scientific">Thalassotalea nanhaiensis</name>
    <dbReference type="NCBI Taxonomy" id="3065648"/>
    <lineage>
        <taxon>Bacteria</taxon>
        <taxon>Pseudomonadati</taxon>
        <taxon>Pseudomonadota</taxon>
        <taxon>Gammaproteobacteria</taxon>
        <taxon>Alteromonadales</taxon>
        <taxon>Colwelliaceae</taxon>
        <taxon>Thalassotalea</taxon>
    </lineage>
</organism>
<evidence type="ECO:0000313" key="7">
    <source>
        <dbReference type="EMBL" id="WNC68898.1"/>
    </source>
</evidence>
<keyword evidence="6" id="KW-1003">Cell membrane</keyword>
<dbReference type="EMBL" id="CP134146">
    <property type="protein sequence ID" value="WNC68898.1"/>
    <property type="molecule type" value="Genomic_DNA"/>
</dbReference>
<dbReference type="CDD" id="cd06662">
    <property type="entry name" value="SURF1"/>
    <property type="match status" value="1"/>
</dbReference>
<dbReference type="InterPro" id="IPR045214">
    <property type="entry name" value="Surf1/Surf4"/>
</dbReference>
<accession>A0ABY9TJ79</accession>
<dbReference type="PANTHER" id="PTHR23427">
    <property type="entry name" value="SURFEIT LOCUS PROTEIN"/>
    <property type="match status" value="1"/>
</dbReference>
<evidence type="ECO:0000256" key="3">
    <source>
        <dbReference type="ARBA" id="ARBA00022692"/>
    </source>
</evidence>
<keyword evidence="8" id="KW-1185">Reference proteome</keyword>
<sequence>MTTKNTFKSFLASWHLPWVIFTLLVFFGLIKLSLWQFDRSADKQQRLANIEMLSKQQALDLNFVLSDVNGKTEMLNDIPVVLNGTFNNQYKFLVDNQTHQGKLGYRVLQVFTDEKSNKSVLVNLGWIQGSIDRNFIPSVNDINGSQRMVGNIRIIEQGIVLTEEQLSHDSWPQRIQQIDIKKISQLINIKLLPFVVFLDKKEHIGYTKNWQPVVMPPEKHTGYALQWLTLAIAWLSLMIWASYKTYRSKD</sequence>
<protein>
    <recommendedName>
        <fullName evidence="6">SURF1-like protein</fullName>
    </recommendedName>
</protein>
<dbReference type="Proteomes" id="UP001248581">
    <property type="component" value="Chromosome"/>
</dbReference>
<comment type="subcellular location">
    <subcellularLocation>
        <location evidence="6">Cell membrane</location>
        <topology evidence="6">Multi-pass membrane protein</topology>
    </subcellularLocation>
    <subcellularLocation>
        <location evidence="1">Membrane</location>
    </subcellularLocation>
</comment>
<dbReference type="RefSeq" id="WP_348388052.1">
    <property type="nucleotide sequence ID" value="NZ_CP134146.1"/>
</dbReference>
<feature type="transmembrane region" description="Helical" evidence="6">
    <location>
        <begin position="16"/>
        <end position="37"/>
    </location>
</feature>